<dbReference type="PANTHER" id="PTHR12677">
    <property type="entry name" value="GOLGI APPARATUS MEMBRANE PROTEIN TVP38-RELATED"/>
    <property type="match status" value="1"/>
</dbReference>
<feature type="transmembrane region" description="Helical" evidence="6">
    <location>
        <begin position="51"/>
        <end position="72"/>
    </location>
</feature>
<sequence length="183" mass="20539">MLQFETAAEWLRDFGVWAVLISIFINIVIGIVGLLPSLFLSGANVVVFGPLYGFFISIIGETFGAGAAYLVYRWGLKKWKGDSLSWKWVKKLQGITRKKQAIVLLSARLAPMVPSGAATFGAAAAQMRFLDFLLVTLMGKVPTIWIESMIGYDLFYIQERYVNLIITLSMILIIYLVLKTKYK</sequence>
<proteinExistence type="inferred from homology"/>
<evidence type="ECO:0000256" key="2">
    <source>
        <dbReference type="ARBA" id="ARBA00022475"/>
    </source>
</evidence>
<keyword evidence="3 6" id="KW-0812">Transmembrane</keyword>
<name>A0A6N9Q5U2_9BACL</name>
<evidence type="ECO:0000256" key="6">
    <source>
        <dbReference type="RuleBase" id="RU366058"/>
    </source>
</evidence>
<feature type="domain" description="VTT" evidence="7">
    <location>
        <begin position="35"/>
        <end position="152"/>
    </location>
</feature>
<reference evidence="8 9" key="1">
    <citation type="submission" date="2019-01" db="EMBL/GenBank/DDBJ databases">
        <title>Chengkuizengella sp. nov., isolated from deep-sea sediment of East Pacific Ocean.</title>
        <authorList>
            <person name="Yang J."/>
            <person name="Lai Q."/>
            <person name="Shao Z."/>
        </authorList>
    </citation>
    <scope>NUCLEOTIDE SEQUENCE [LARGE SCALE GENOMIC DNA]</scope>
    <source>
        <strain evidence="8 9">YPA3-1-1</strain>
    </source>
</reference>
<keyword evidence="4 6" id="KW-1133">Transmembrane helix</keyword>
<keyword evidence="9" id="KW-1185">Reference proteome</keyword>
<evidence type="ECO:0000313" key="8">
    <source>
        <dbReference type="EMBL" id="NBI30073.1"/>
    </source>
</evidence>
<dbReference type="GO" id="GO:0005886">
    <property type="term" value="C:plasma membrane"/>
    <property type="evidence" value="ECO:0007669"/>
    <property type="project" value="UniProtKB-SubCell"/>
</dbReference>
<feature type="transmembrane region" description="Helical" evidence="6">
    <location>
        <begin position="14"/>
        <end position="39"/>
    </location>
</feature>
<dbReference type="PANTHER" id="PTHR12677:SF59">
    <property type="entry name" value="GOLGI APPARATUS MEMBRANE PROTEIN TVP38-RELATED"/>
    <property type="match status" value="1"/>
</dbReference>
<dbReference type="Proteomes" id="UP000448943">
    <property type="component" value="Unassembled WGS sequence"/>
</dbReference>
<dbReference type="AlphaFoldDB" id="A0A6N9Q5U2"/>
<comment type="subcellular location">
    <subcellularLocation>
        <location evidence="1 6">Cell membrane</location>
        <topology evidence="1 6">Multi-pass membrane protein</topology>
    </subcellularLocation>
</comment>
<accession>A0A6N9Q5U2</accession>
<dbReference type="EMBL" id="SIJB01000029">
    <property type="protein sequence ID" value="NBI30073.1"/>
    <property type="molecule type" value="Genomic_DNA"/>
</dbReference>
<keyword evidence="5 6" id="KW-0472">Membrane</keyword>
<dbReference type="InterPro" id="IPR015414">
    <property type="entry name" value="TMEM64"/>
</dbReference>
<organism evidence="8 9">
    <name type="scientific">Chengkuizengella marina</name>
    <dbReference type="NCBI Taxonomy" id="2507566"/>
    <lineage>
        <taxon>Bacteria</taxon>
        <taxon>Bacillati</taxon>
        <taxon>Bacillota</taxon>
        <taxon>Bacilli</taxon>
        <taxon>Bacillales</taxon>
        <taxon>Paenibacillaceae</taxon>
        <taxon>Chengkuizengella</taxon>
    </lineage>
</organism>
<dbReference type="InterPro" id="IPR032816">
    <property type="entry name" value="VTT_dom"/>
</dbReference>
<dbReference type="OrthoDB" id="9812980at2"/>
<dbReference type="RefSeq" id="WP_160646878.1">
    <property type="nucleotide sequence ID" value="NZ_SIJB01000029.1"/>
</dbReference>
<comment type="similarity">
    <text evidence="6">Belongs to the TVP38/TMEM64 family.</text>
</comment>
<evidence type="ECO:0000259" key="7">
    <source>
        <dbReference type="Pfam" id="PF09335"/>
    </source>
</evidence>
<comment type="caution">
    <text evidence="6">Lacks conserved residue(s) required for the propagation of feature annotation.</text>
</comment>
<keyword evidence="2 6" id="KW-1003">Cell membrane</keyword>
<comment type="caution">
    <text evidence="8">The sequence shown here is derived from an EMBL/GenBank/DDBJ whole genome shotgun (WGS) entry which is preliminary data.</text>
</comment>
<evidence type="ECO:0000256" key="3">
    <source>
        <dbReference type="ARBA" id="ARBA00022692"/>
    </source>
</evidence>
<gene>
    <name evidence="8" type="ORF">ERL59_14070</name>
</gene>
<evidence type="ECO:0000256" key="5">
    <source>
        <dbReference type="ARBA" id="ARBA00023136"/>
    </source>
</evidence>
<feature type="transmembrane region" description="Helical" evidence="6">
    <location>
        <begin position="161"/>
        <end position="178"/>
    </location>
</feature>
<evidence type="ECO:0000256" key="1">
    <source>
        <dbReference type="ARBA" id="ARBA00004651"/>
    </source>
</evidence>
<dbReference type="Pfam" id="PF09335">
    <property type="entry name" value="VTT_dom"/>
    <property type="match status" value="1"/>
</dbReference>
<evidence type="ECO:0000313" key="9">
    <source>
        <dbReference type="Proteomes" id="UP000448943"/>
    </source>
</evidence>
<evidence type="ECO:0000256" key="4">
    <source>
        <dbReference type="ARBA" id="ARBA00022989"/>
    </source>
</evidence>
<protein>
    <recommendedName>
        <fullName evidence="6">TVP38/TMEM64 family membrane protein</fullName>
    </recommendedName>
</protein>